<dbReference type="InterPro" id="IPR050237">
    <property type="entry name" value="ATP-dep_AMP-bd_enzyme"/>
</dbReference>
<keyword evidence="6" id="KW-1185">Reference proteome</keyword>
<evidence type="ECO:0000256" key="1">
    <source>
        <dbReference type="ARBA" id="ARBA00006432"/>
    </source>
</evidence>
<dbReference type="Gene3D" id="3.30.300.30">
    <property type="match status" value="1"/>
</dbReference>
<dbReference type="Pfam" id="PF00501">
    <property type="entry name" value="AMP-binding"/>
    <property type="match status" value="1"/>
</dbReference>
<evidence type="ECO:0000313" key="6">
    <source>
        <dbReference type="Proteomes" id="UP000008871"/>
    </source>
</evidence>
<dbReference type="SUPFAM" id="SSF56801">
    <property type="entry name" value="Acetyl-CoA synthetase-like"/>
    <property type="match status" value="1"/>
</dbReference>
<dbReference type="GO" id="GO:0004467">
    <property type="term" value="F:long-chain fatty acid-CoA ligase activity"/>
    <property type="evidence" value="ECO:0007669"/>
    <property type="project" value="UniProtKB-EC"/>
</dbReference>
<evidence type="ECO:0000313" key="5">
    <source>
        <dbReference type="EMBL" id="CAL15632.1"/>
    </source>
</evidence>
<gene>
    <name evidence="5" type="primary">fadB</name>
    <name evidence="5" type="ordered locus">ABO_0184</name>
</gene>
<dbReference type="InterPro" id="IPR025110">
    <property type="entry name" value="AMP-bd_C"/>
</dbReference>
<dbReference type="InterPro" id="IPR000873">
    <property type="entry name" value="AMP-dep_synth/lig_dom"/>
</dbReference>
<dbReference type="InterPro" id="IPR045851">
    <property type="entry name" value="AMP-bd_C_sf"/>
</dbReference>
<keyword evidence="2 5" id="KW-0436">Ligase</keyword>
<evidence type="ECO:0000259" key="4">
    <source>
        <dbReference type="Pfam" id="PF13193"/>
    </source>
</evidence>
<protein>
    <submittedName>
        <fullName evidence="5">Long-chain-fatty-acid-CoA ligase, putative</fullName>
        <ecNumber evidence="5">6.2.1.3</ecNumber>
    </submittedName>
</protein>
<dbReference type="STRING" id="393595.ABO_0184"/>
<dbReference type="HOGENOM" id="CLU_000022_59_7_6"/>
<feature type="domain" description="AMP-dependent synthetase/ligase" evidence="3">
    <location>
        <begin position="8"/>
        <end position="371"/>
    </location>
</feature>
<dbReference type="PANTHER" id="PTHR43767:SF1">
    <property type="entry name" value="NONRIBOSOMAL PEPTIDE SYNTHASE PES1 (EUROFUNG)-RELATED"/>
    <property type="match status" value="1"/>
</dbReference>
<dbReference type="CDD" id="cd17631">
    <property type="entry name" value="FACL_FadD13-like"/>
    <property type="match status" value="1"/>
</dbReference>
<dbReference type="KEGG" id="abo:ABO_0184"/>
<organism evidence="5 6">
    <name type="scientific">Alcanivorax borkumensis (strain ATCC 700651 / DSM 11573 / NCIMB 13689 / SK2)</name>
    <dbReference type="NCBI Taxonomy" id="393595"/>
    <lineage>
        <taxon>Bacteria</taxon>
        <taxon>Pseudomonadati</taxon>
        <taxon>Pseudomonadota</taxon>
        <taxon>Gammaproteobacteria</taxon>
        <taxon>Oceanospirillales</taxon>
        <taxon>Alcanivoracaceae</taxon>
        <taxon>Alcanivorax</taxon>
    </lineage>
</organism>
<dbReference type="OrthoDB" id="9761989at2"/>
<name>Q0VT88_ALCBS</name>
<dbReference type="Pfam" id="PF13193">
    <property type="entry name" value="AMP-binding_C"/>
    <property type="match status" value="1"/>
</dbReference>
<sequence length="516" mass="56250">MYITQTLRRAVQLNGEGTATIFAGRRQTWKKFEDRIARLANGLVGLGVESGDRVAILSLNSDRYMEYFYAVPWAGAAVNPINIRLAPPEIAFTLNDSGSKILFIDDTFSALLPILRPQFESIKHVVFIGDGECPEGCIDYESLIVQSERMSDVDAGGDDLAGLFYTGGTTGRSKGVMLSHDNLVFNALNVVAEMGYGRDTVYMHAAPMFHLADMASTFAVTLAAGTHGIVPRFDVDEVLAFIEREKITDALLVPTMVNLLASSGRIANYDVSSIRRMLYGASPMPEAVLISAMEQMPKASFAQGYGQTEASPIITTLAPEFHVAGGEKLRSAGRAALGVEVMVVNENDEEVPRGTVGEICVRGGNVMRGYWGMESTTEETLRNGWLHTGDLAYMDEDGFVFIVDRAKDMVISGGENIFSVEVEGAIYSHSAVQECAVIGIPDEKWGESVHAIVVLCEGSSASETDIIDHCREKIAGYKVPRSIEFRSEPLPISGAGKVLKNELRSPYWEDKSMRVN</sequence>
<dbReference type="InterPro" id="IPR020845">
    <property type="entry name" value="AMP-binding_CS"/>
</dbReference>
<evidence type="ECO:0000256" key="2">
    <source>
        <dbReference type="ARBA" id="ARBA00022598"/>
    </source>
</evidence>
<evidence type="ECO:0000259" key="3">
    <source>
        <dbReference type="Pfam" id="PF00501"/>
    </source>
</evidence>
<dbReference type="NCBIfam" id="NF004837">
    <property type="entry name" value="PRK06187.1"/>
    <property type="match status" value="1"/>
</dbReference>
<dbReference type="PANTHER" id="PTHR43767">
    <property type="entry name" value="LONG-CHAIN-FATTY-ACID--COA LIGASE"/>
    <property type="match status" value="1"/>
</dbReference>
<reference evidence="5 6" key="1">
    <citation type="journal article" date="2006" name="Nat. Biotechnol.">
        <title>Genome sequence of the ubiquitous hydrocarbon-degrading marine bacterium Alcanivorax borkumensis.</title>
        <authorList>
            <person name="Schneiker S."/>
            <person name="Martins dos Santos V.A.P."/>
            <person name="Bartels D."/>
            <person name="Bekel T."/>
            <person name="Brecht M."/>
            <person name="Buhrmester J."/>
            <person name="Chernikova T.N."/>
            <person name="Denaro R."/>
            <person name="Ferrer M."/>
            <person name="Gertler C."/>
            <person name="Goesmann A."/>
            <person name="Golyshina O.V."/>
            <person name="Kaminski F."/>
            <person name="Khachane A.N."/>
            <person name="Lang S."/>
            <person name="Linke B."/>
            <person name="McHardy A.C."/>
            <person name="Meyer F."/>
            <person name="Nechitaylo T."/>
            <person name="Puehler A."/>
            <person name="Regenhardt D."/>
            <person name="Rupp O."/>
            <person name="Sabirova J.S."/>
            <person name="Selbitschka W."/>
            <person name="Yakimov M.M."/>
            <person name="Timmis K.N."/>
            <person name="Vorhoelter F.-J."/>
            <person name="Weidner S."/>
            <person name="Kaiser O."/>
            <person name="Golyshin P.N."/>
        </authorList>
    </citation>
    <scope>NUCLEOTIDE SEQUENCE [LARGE SCALE GENOMIC DNA]</scope>
    <source>
        <strain evidence="6">ATCC 700651 / DSM 11573 / NCIMB 13689 / SK2</strain>
    </source>
</reference>
<dbReference type="AlphaFoldDB" id="Q0VT88"/>
<dbReference type="Gene3D" id="3.40.50.12780">
    <property type="entry name" value="N-terminal domain of ligase-like"/>
    <property type="match status" value="1"/>
</dbReference>
<feature type="domain" description="AMP-binding enzyme C-terminal" evidence="4">
    <location>
        <begin position="421"/>
        <end position="497"/>
    </location>
</feature>
<dbReference type="PROSITE" id="PS00455">
    <property type="entry name" value="AMP_BINDING"/>
    <property type="match status" value="1"/>
</dbReference>
<dbReference type="EC" id="6.2.1.3" evidence="5"/>
<accession>Q0VT88</accession>
<dbReference type="InterPro" id="IPR042099">
    <property type="entry name" value="ANL_N_sf"/>
</dbReference>
<dbReference type="eggNOG" id="COG0318">
    <property type="taxonomic scope" value="Bacteria"/>
</dbReference>
<dbReference type="Proteomes" id="UP000008871">
    <property type="component" value="Chromosome"/>
</dbReference>
<dbReference type="FunFam" id="3.30.300.30:FF:000008">
    <property type="entry name" value="2,3-dihydroxybenzoate-AMP ligase"/>
    <property type="match status" value="1"/>
</dbReference>
<comment type="similarity">
    <text evidence="1">Belongs to the ATP-dependent AMP-binding enzyme family.</text>
</comment>
<dbReference type="EMBL" id="AM286690">
    <property type="protein sequence ID" value="CAL15632.1"/>
    <property type="molecule type" value="Genomic_DNA"/>
</dbReference>
<proteinExistence type="inferred from homology"/>